<dbReference type="EMBL" id="QPFP01000047">
    <property type="protein sequence ID" value="TEB26532.1"/>
    <property type="molecule type" value="Genomic_DNA"/>
</dbReference>
<gene>
    <name evidence="14" type="ORF">FA13DRAFT_1667643</name>
</gene>
<dbReference type="Pfam" id="PF00270">
    <property type="entry name" value="DEAD"/>
    <property type="match status" value="1"/>
</dbReference>
<feature type="region of interest" description="Disordered" evidence="11">
    <location>
        <begin position="864"/>
        <end position="915"/>
    </location>
</feature>
<dbReference type="PANTHER" id="PTHR47835">
    <property type="entry name" value="HFM1, ATP DEPENDENT DNA HELICASE HOMOLOG"/>
    <property type="match status" value="1"/>
</dbReference>
<dbReference type="Gene3D" id="1.10.10.10">
    <property type="entry name" value="Winged helix-like DNA-binding domain superfamily/Winged helix DNA-binding domain"/>
    <property type="match status" value="1"/>
</dbReference>
<keyword evidence="3 14" id="KW-0378">Hydrolase</keyword>
<dbReference type="AlphaFoldDB" id="A0A4Y7SXG2"/>
<dbReference type="EC" id="5.6.2.4" evidence="9"/>
<evidence type="ECO:0000313" key="15">
    <source>
        <dbReference type="Proteomes" id="UP000298030"/>
    </source>
</evidence>
<dbReference type="SMART" id="SM00487">
    <property type="entry name" value="DEXDc"/>
    <property type="match status" value="1"/>
</dbReference>
<evidence type="ECO:0000256" key="4">
    <source>
        <dbReference type="ARBA" id="ARBA00022806"/>
    </source>
</evidence>
<evidence type="ECO:0000259" key="13">
    <source>
        <dbReference type="PROSITE" id="PS51194"/>
    </source>
</evidence>
<organism evidence="14 15">
    <name type="scientific">Coprinellus micaceus</name>
    <name type="common">Glistening ink-cap mushroom</name>
    <name type="synonym">Coprinus micaceus</name>
    <dbReference type="NCBI Taxonomy" id="71717"/>
    <lineage>
        <taxon>Eukaryota</taxon>
        <taxon>Fungi</taxon>
        <taxon>Dikarya</taxon>
        <taxon>Basidiomycota</taxon>
        <taxon>Agaricomycotina</taxon>
        <taxon>Agaricomycetes</taxon>
        <taxon>Agaricomycetidae</taxon>
        <taxon>Agaricales</taxon>
        <taxon>Agaricineae</taxon>
        <taxon>Psathyrellaceae</taxon>
        <taxon>Coprinellus</taxon>
    </lineage>
</organism>
<evidence type="ECO:0000256" key="3">
    <source>
        <dbReference type="ARBA" id="ARBA00022801"/>
    </source>
</evidence>
<dbReference type="InterPro" id="IPR014001">
    <property type="entry name" value="Helicase_ATP-bd"/>
</dbReference>
<dbReference type="Pfam" id="PF00271">
    <property type="entry name" value="Helicase_C"/>
    <property type="match status" value="1"/>
</dbReference>
<evidence type="ECO:0000256" key="2">
    <source>
        <dbReference type="ARBA" id="ARBA00022741"/>
    </source>
</evidence>
<dbReference type="GO" id="GO:0005524">
    <property type="term" value="F:ATP binding"/>
    <property type="evidence" value="ECO:0007669"/>
    <property type="project" value="UniProtKB-KW"/>
</dbReference>
<proteinExistence type="inferred from homology"/>
<comment type="catalytic activity">
    <reaction evidence="8">
        <text>Couples ATP hydrolysis with the unwinding of duplex DNA by translocating in the 3'-5' direction.</text>
        <dbReference type="EC" id="5.6.2.4"/>
    </reaction>
</comment>
<evidence type="ECO:0000256" key="9">
    <source>
        <dbReference type="ARBA" id="ARBA00034808"/>
    </source>
</evidence>
<dbReference type="OrthoDB" id="5575at2759"/>
<dbReference type="GO" id="GO:0043138">
    <property type="term" value="F:3'-5' DNA helicase activity"/>
    <property type="evidence" value="ECO:0007669"/>
    <property type="project" value="UniProtKB-EC"/>
</dbReference>
<dbReference type="InterPro" id="IPR001650">
    <property type="entry name" value="Helicase_C-like"/>
</dbReference>
<dbReference type="SUPFAM" id="SSF158702">
    <property type="entry name" value="Sec63 N-terminal domain-like"/>
    <property type="match status" value="1"/>
</dbReference>
<dbReference type="SUPFAM" id="SSF46785">
    <property type="entry name" value="Winged helix' DNA-binding domain"/>
    <property type="match status" value="1"/>
</dbReference>
<dbReference type="InterPro" id="IPR011545">
    <property type="entry name" value="DEAD/DEAH_box_helicase_dom"/>
</dbReference>
<sequence length="915" mass="102618">MNTNDNMVISAPTGSGKTVLFELAIIRMHMQGGGKCVYIAPTKALCTEKHNDWSEKFEPLGMKCYELTGDTETVGRSLWSEARNASIIITTGEKWDSVTRGWNDHQELLGLVRLFLVDEVHVLGESRGSTLEVVVSRMKMRSTSLRFVLVSATIPNIDDIAAWITAHGPGTRAKVFQFGEEYRPCKLARHVVGVKRHPDMNSFMFARSLNAQLFEVIQTYSAGKPILIFDSTRKGVFSTAELLLKQYTELESRRTKLPWTRPPRQAPTKSACDSRSPKPLWLLAYLGSKPFGIGVHHAGLDSEDRRSMEKLYIQRTLRVLVATSTLAVGVNLPAHFVIIKGVHLWQNGAECEYSDLDIMQMLGRAGRPQFDTEGIAVIMCENNLVPKYQALTHGKRVLESCLHRNLSEHINSEIGMGTITDLESAKSWLRGSFFYQRVRKNPSHYAIEEDGQSLSWQGRMDNLVLASIQNLRENHLVEEKQDNLTSQLVSTEYGEIMSKFYIRQATMAQIIAAPNNATLRDLMEVMSRSEECASSGPPRTQHILIALGSWRISYAIRRRGNPEIRFEIKKVETTADKILVLTQAVLGGVSLNDPVYKANDCQLYMEVFSIFKHANRLCRAIVEVGIVKKNGSLVKHGLELVRCLTAKAWEDRPVVLRQIEALGEKSIKVLAEHGATTIDKLRTMNPMRIEALLKRAPPFGHKVVGLAEAMPRYCVSLQEIDVHLGGGKQPVEVEISITCALANPQQYGVKPSDYKGKSRRTYDMTSVLTISSDYDFVDYRRIQTKVFKNGPKEFKVSAQLTKPSQSVLVIVSSDTHAGCTTQAEYKPKIQPSQFPVPDTRPITSTELDLAGLEDDPDFWKMSLDSSDDVRLAKQEPVPTTVRKDSKNRTEQESVKKDDPSPPPPRKMPNGNYECN</sequence>
<comment type="caution">
    <text evidence="14">The sequence shown here is derived from an EMBL/GenBank/DDBJ whole genome shotgun (WGS) entry which is preliminary data.</text>
</comment>
<evidence type="ECO:0000256" key="1">
    <source>
        <dbReference type="ARBA" id="ARBA00010140"/>
    </source>
</evidence>
<evidence type="ECO:0000256" key="5">
    <source>
        <dbReference type="ARBA" id="ARBA00022840"/>
    </source>
</evidence>
<dbReference type="PROSITE" id="PS51194">
    <property type="entry name" value="HELICASE_CTER"/>
    <property type="match status" value="1"/>
</dbReference>
<dbReference type="GO" id="GO:0016787">
    <property type="term" value="F:hydrolase activity"/>
    <property type="evidence" value="ECO:0007669"/>
    <property type="project" value="UniProtKB-KW"/>
</dbReference>
<dbReference type="SUPFAM" id="SSF52540">
    <property type="entry name" value="P-loop containing nucleoside triphosphate hydrolases"/>
    <property type="match status" value="1"/>
</dbReference>
<comment type="similarity">
    <text evidence="1">Belongs to the helicase family. SKI2 subfamily.</text>
</comment>
<dbReference type="Proteomes" id="UP000298030">
    <property type="component" value="Unassembled WGS sequence"/>
</dbReference>
<feature type="non-terminal residue" evidence="14">
    <location>
        <position position="915"/>
    </location>
</feature>
<evidence type="ECO:0000256" key="11">
    <source>
        <dbReference type="SAM" id="MobiDB-lite"/>
    </source>
</evidence>
<dbReference type="GO" id="GO:0003676">
    <property type="term" value="F:nucleic acid binding"/>
    <property type="evidence" value="ECO:0007669"/>
    <property type="project" value="InterPro"/>
</dbReference>
<dbReference type="SMART" id="SM00973">
    <property type="entry name" value="Sec63"/>
    <property type="match status" value="1"/>
</dbReference>
<protein>
    <recommendedName>
        <fullName evidence="9">DNA 3'-5' helicase</fullName>
        <ecNumber evidence="9">5.6.2.4</ecNumber>
    </recommendedName>
</protein>
<dbReference type="InterPro" id="IPR036388">
    <property type="entry name" value="WH-like_DNA-bd_sf"/>
</dbReference>
<dbReference type="InterPro" id="IPR036390">
    <property type="entry name" value="WH_DNA-bd_sf"/>
</dbReference>
<evidence type="ECO:0000259" key="12">
    <source>
        <dbReference type="PROSITE" id="PS51192"/>
    </source>
</evidence>
<feature type="domain" description="Helicase C-terminal" evidence="13">
    <location>
        <begin position="242"/>
        <end position="414"/>
    </location>
</feature>
<keyword evidence="4" id="KW-0347">Helicase</keyword>
<evidence type="ECO:0000313" key="14">
    <source>
        <dbReference type="EMBL" id="TEB26532.1"/>
    </source>
</evidence>
<keyword evidence="15" id="KW-1185">Reference proteome</keyword>
<feature type="domain" description="Helicase ATP-binding" evidence="12">
    <location>
        <begin position="1"/>
        <end position="172"/>
    </location>
</feature>
<dbReference type="PROSITE" id="PS51192">
    <property type="entry name" value="HELICASE_ATP_BIND_1"/>
    <property type="match status" value="1"/>
</dbReference>
<dbReference type="Pfam" id="PF23445">
    <property type="entry name" value="WHD_SNRNP200"/>
    <property type="match status" value="1"/>
</dbReference>
<accession>A0A4Y7SXG2</accession>
<dbReference type="Gene3D" id="1.10.3380.10">
    <property type="entry name" value="Sec63 N-terminal domain-like domain"/>
    <property type="match status" value="1"/>
</dbReference>
<keyword evidence="2" id="KW-0547">Nucleotide-binding</keyword>
<evidence type="ECO:0000256" key="10">
    <source>
        <dbReference type="ARBA" id="ARBA00048988"/>
    </source>
</evidence>
<feature type="compositionally biased region" description="Basic and acidic residues" evidence="11">
    <location>
        <begin position="881"/>
        <end position="899"/>
    </location>
</feature>
<dbReference type="GO" id="GO:0051321">
    <property type="term" value="P:meiotic cell cycle"/>
    <property type="evidence" value="ECO:0007669"/>
    <property type="project" value="UniProtKB-KW"/>
</dbReference>
<evidence type="ECO:0000256" key="8">
    <source>
        <dbReference type="ARBA" id="ARBA00034617"/>
    </source>
</evidence>
<name>A0A4Y7SXG2_COPMI</name>
<dbReference type="CDD" id="cd18795">
    <property type="entry name" value="SF2_C_Ski2"/>
    <property type="match status" value="1"/>
</dbReference>
<dbReference type="SMART" id="SM00490">
    <property type="entry name" value="HELICc"/>
    <property type="match status" value="1"/>
</dbReference>
<dbReference type="FunFam" id="1.10.10.10:FF:000012">
    <property type="entry name" value="U5 small nuclear ribonucleoprotein helicase"/>
    <property type="match status" value="1"/>
</dbReference>
<dbReference type="InterPro" id="IPR057842">
    <property type="entry name" value="WH_MER3"/>
</dbReference>
<dbReference type="STRING" id="71717.A0A4Y7SXG2"/>
<evidence type="ECO:0000256" key="7">
    <source>
        <dbReference type="ARBA" id="ARBA00023254"/>
    </source>
</evidence>
<dbReference type="InterPro" id="IPR004179">
    <property type="entry name" value="Sec63-dom"/>
</dbReference>
<reference evidence="14 15" key="1">
    <citation type="journal article" date="2019" name="Nat. Ecol. Evol.">
        <title>Megaphylogeny resolves global patterns of mushroom evolution.</title>
        <authorList>
            <person name="Varga T."/>
            <person name="Krizsan K."/>
            <person name="Foldi C."/>
            <person name="Dima B."/>
            <person name="Sanchez-Garcia M."/>
            <person name="Sanchez-Ramirez S."/>
            <person name="Szollosi G.J."/>
            <person name="Szarkandi J.G."/>
            <person name="Papp V."/>
            <person name="Albert L."/>
            <person name="Andreopoulos W."/>
            <person name="Angelini C."/>
            <person name="Antonin V."/>
            <person name="Barry K.W."/>
            <person name="Bougher N.L."/>
            <person name="Buchanan P."/>
            <person name="Buyck B."/>
            <person name="Bense V."/>
            <person name="Catcheside P."/>
            <person name="Chovatia M."/>
            <person name="Cooper J."/>
            <person name="Damon W."/>
            <person name="Desjardin D."/>
            <person name="Finy P."/>
            <person name="Geml J."/>
            <person name="Haridas S."/>
            <person name="Hughes K."/>
            <person name="Justo A."/>
            <person name="Karasinski D."/>
            <person name="Kautmanova I."/>
            <person name="Kiss B."/>
            <person name="Kocsube S."/>
            <person name="Kotiranta H."/>
            <person name="LaButti K.M."/>
            <person name="Lechner B.E."/>
            <person name="Liimatainen K."/>
            <person name="Lipzen A."/>
            <person name="Lukacs Z."/>
            <person name="Mihaltcheva S."/>
            <person name="Morgado L.N."/>
            <person name="Niskanen T."/>
            <person name="Noordeloos M.E."/>
            <person name="Ohm R.A."/>
            <person name="Ortiz-Santana B."/>
            <person name="Ovrebo C."/>
            <person name="Racz N."/>
            <person name="Riley R."/>
            <person name="Savchenko A."/>
            <person name="Shiryaev A."/>
            <person name="Soop K."/>
            <person name="Spirin V."/>
            <person name="Szebenyi C."/>
            <person name="Tomsovsky M."/>
            <person name="Tulloss R.E."/>
            <person name="Uehling J."/>
            <person name="Grigoriev I.V."/>
            <person name="Vagvolgyi C."/>
            <person name="Papp T."/>
            <person name="Martin F.M."/>
            <person name="Miettinen O."/>
            <person name="Hibbett D.S."/>
            <person name="Nagy L.G."/>
        </authorList>
    </citation>
    <scope>NUCLEOTIDE SEQUENCE [LARGE SCALE GENOMIC DNA]</scope>
    <source>
        <strain evidence="14 15">FP101781</strain>
    </source>
</reference>
<dbReference type="Pfam" id="PF02889">
    <property type="entry name" value="Sec63"/>
    <property type="match status" value="1"/>
</dbReference>
<comment type="catalytic activity">
    <reaction evidence="10">
        <text>ATP + H2O = ADP + phosphate + H(+)</text>
        <dbReference type="Rhea" id="RHEA:13065"/>
        <dbReference type="ChEBI" id="CHEBI:15377"/>
        <dbReference type="ChEBI" id="CHEBI:15378"/>
        <dbReference type="ChEBI" id="CHEBI:30616"/>
        <dbReference type="ChEBI" id="CHEBI:43474"/>
        <dbReference type="ChEBI" id="CHEBI:456216"/>
        <dbReference type="EC" id="5.6.2.4"/>
    </reaction>
</comment>
<dbReference type="Gene3D" id="3.40.50.300">
    <property type="entry name" value="P-loop containing nucleotide triphosphate hydrolases"/>
    <property type="match status" value="2"/>
</dbReference>
<dbReference type="PANTHER" id="PTHR47835:SF3">
    <property type="entry name" value="HELICASE FOR MEIOSIS 1"/>
    <property type="match status" value="1"/>
</dbReference>
<keyword evidence="6" id="KW-0413">Isomerase</keyword>
<dbReference type="InterPro" id="IPR027417">
    <property type="entry name" value="P-loop_NTPase"/>
</dbReference>
<keyword evidence="5" id="KW-0067">ATP-binding</keyword>
<evidence type="ECO:0000256" key="6">
    <source>
        <dbReference type="ARBA" id="ARBA00023235"/>
    </source>
</evidence>
<keyword evidence="7" id="KW-0469">Meiosis</keyword>
<dbReference type="InterPro" id="IPR052247">
    <property type="entry name" value="Meiotic_Crossover_Helicase"/>
</dbReference>